<evidence type="ECO:0000313" key="8">
    <source>
        <dbReference type="EMBL" id="HDM90371.1"/>
    </source>
</evidence>
<evidence type="ECO:0000256" key="6">
    <source>
        <dbReference type="ARBA" id="ARBA00022898"/>
    </source>
</evidence>
<dbReference type="Gene3D" id="3.40.640.10">
    <property type="entry name" value="Type I PLP-dependent aspartate aminotransferase-like (Major domain)"/>
    <property type="match status" value="1"/>
</dbReference>
<dbReference type="PANTHER" id="PTHR42790">
    <property type="entry name" value="AMINOTRANSFERASE"/>
    <property type="match status" value="1"/>
</dbReference>
<keyword evidence="5" id="KW-0808">Transferase</keyword>
<name>A0A7C1BAC9_UNCW3</name>
<dbReference type="SUPFAM" id="SSF53383">
    <property type="entry name" value="PLP-dependent transferases"/>
    <property type="match status" value="1"/>
</dbReference>
<evidence type="ECO:0000256" key="4">
    <source>
        <dbReference type="ARBA" id="ARBA00022576"/>
    </source>
</evidence>
<comment type="caution">
    <text evidence="8">The sequence shown here is derived from an EMBL/GenBank/DDBJ whole genome shotgun (WGS) entry which is preliminary data.</text>
</comment>
<evidence type="ECO:0000256" key="5">
    <source>
        <dbReference type="ARBA" id="ARBA00022679"/>
    </source>
</evidence>
<keyword evidence="4 8" id="KW-0032">Aminotransferase</keyword>
<dbReference type="InterPro" id="IPR015424">
    <property type="entry name" value="PyrdxlP-dep_Trfase"/>
</dbReference>
<dbReference type="CDD" id="cd00609">
    <property type="entry name" value="AAT_like"/>
    <property type="match status" value="1"/>
</dbReference>
<keyword evidence="6" id="KW-0663">Pyridoxal phosphate</keyword>
<feature type="domain" description="Aminotransferase class I/classII large" evidence="7">
    <location>
        <begin position="55"/>
        <end position="395"/>
    </location>
</feature>
<accession>A0A7C1BAC9</accession>
<dbReference type="Gene3D" id="3.90.1150.10">
    <property type="entry name" value="Aspartate Aminotransferase, domain 1"/>
    <property type="match status" value="1"/>
</dbReference>
<dbReference type="Proteomes" id="UP000885931">
    <property type="component" value="Unassembled WGS sequence"/>
</dbReference>
<comment type="similarity">
    <text evidence="2">Belongs to the class-I pyridoxal-phosphate-dependent aminotransferase family.</text>
</comment>
<dbReference type="InterPro" id="IPR004839">
    <property type="entry name" value="Aminotransferase_I/II_large"/>
</dbReference>
<gene>
    <name evidence="8" type="ORF">ENG67_04070</name>
</gene>
<dbReference type="FunFam" id="3.40.640.10:FF:000053">
    <property type="entry name" value="Aminotransferase, class I"/>
    <property type="match status" value="1"/>
</dbReference>
<dbReference type="GO" id="GO:1901605">
    <property type="term" value="P:alpha-amino acid metabolic process"/>
    <property type="evidence" value="ECO:0007669"/>
    <property type="project" value="TreeGrafter"/>
</dbReference>
<protein>
    <submittedName>
        <fullName evidence="8">PLP-dependent aminotransferase family protein</fullName>
    </submittedName>
</protein>
<dbReference type="GO" id="GO:0008483">
    <property type="term" value="F:transaminase activity"/>
    <property type="evidence" value="ECO:0007669"/>
    <property type="project" value="UniProtKB-KW"/>
</dbReference>
<dbReference type="Pfam" id="PF00155">
    <property type="entry name" value="Aminotran_1_2"/>
    <property type="match status" value="1"/>
</dbReference>
<dbReference type="AlphaFoldDB" id="A0A7C1BAC9"/>
<dbReference type="EMBL" id="DRBW01000164">
    <property type="protein sequence ID" value="HDM90371.1"/>
    <property type="molecule type" value="Genomic_DNA"/>
</dbReference>
<comment type="cofactor">
    <cofactor evidence="1">
        <name>pyridoxal 5'-phosphate</name>
        <dbReference type="ChEBI" id="CHEBI:597326"/>
    </cofactor>
</comment>
<proteinExistence type="inferred from homology"/>
<dbReference type="GO" id="GO:0030170">
    <property type="term" value="F:pyridoxal phosphate binding"/>
    <property type="evidence" value="ECO:0007669"/>
    <property type="project" value="InterPro"/>
</dbReference>
<evidence type="ECO:0000256" key="1">
    <source>
        <dbReference type="ARBA" id="ARBA00001933"/>
    </source>
</evidence>
<evidence type="ECO:0000256" key="3">
    <source>
        <dbReference type="ARBA" id="ARBA00011738"/>
    </source>
</evidence>
<sequence>MSSSLTGKWTTNWDEVYSSRMGKMTSSIIRDLLKVTMQPEVISFAGGLPAPELFPVREFREACAYVLEHDGQRALQYGPTEGFPPLKEYLAEKVRKYGVPAEPENILLTCGSQQALDLIGKVFIDPGDTILTEAPTYLGALQAWNAYAPRYVTVPLDQDGMRVDLLEDILKKEKPKFIYVLPNFHNPAGTTLARERRHKLVELAAKYGIFIVEDDPYGELRFEGEDIEPIISLHKENVIYLSTFSKTLAPGIRLGWMIAPERVIKKLVLAKQGADLHTSTFVQYVANDICQRGILKSHVKKIRKVYKERRDCMLEAMEEYFPEGLTWTRPQGGLFLFVWMPEHIDSEKLMHKALEEKVAFVPGYAFYPDGSGRNTFRLNFSCMGPDRIREGIRRLGNALKKEMAGKG</sequence>
<evidence type="ECO:0000256" key="2">
    <source>
        <dbReference type="ARBA" id="ARBA00007441"/>
    </source>
</evidence>
<reference evidence="8" key="1">
    <citation type="journal article" date="2020" name="mSystems">
        <title>Genome- and Community-Level Interaction Insights into Carbon Utilization and Element Cycling Functions of Hydrothermarchaeota in Hydrothermal Sediment.</title>
        <authorList>
            <person name="Zhou Z."/>
            <person name="Liu Y."/>
            <person name="Xu W."/>
            <person name="Pan J."/>
            <person name="Luo Z.H."/>
            <person name="Li M."/>
        </authorList>
    </citation>
    <scope>NUCLEOTIDE SEQUENCE [LARGE SCALE GENOMIC DNA]</scope>
    <source>
        <strain evidence="8">HyVt-237</strain>
    </source>
</reference>
<dbReference type="PANTHER" id="PTHR42790:SF19">
    <property type="entry name" value="KYNURENINE_ALPHA-AMINOADIPATE AMINOTRANSFERASE, MITOCHONDRIAL"/>
    <property type="match status" value="1"/>
</dbReference>
<comment type="subunit">
    <text evidence="3">Homodimer.</text>
</comment>
<dbReference type="InterPro" id="IPR015421">
    <property type="entry name" value="PyrdxlP-dep_Trfase_major"/>
</dbReference>
<evidence type="ECO:0000259" key="7">
    <source>
        <dbReference type="Pfam" id="PF00155"/>
    </source>
</evidence>
<dbReference type="InterPro" id="IPR015422">
    <property type="entry name" value="PyrdxlP-dep_Trfase_small"/>
</dbReference>
<organism evidence="8">
    <name type="scientific">candidate division WOR-3 bacterium</name>
    <dbReference type="NCBI Taxonomy" id="2052148"/>
    <lineage>
        <taxon>Bacteria</taxon>
        <taxon>Bacteria division WOR-3</taxon>
    </lineage>
</organism>
<dbReference type="InterPro" id="IPR050859">
    <property type="entry name" value="Class-I_PLP-dep_aminotransf"/>
</dbReference>